<reference evidence="1" key="1">
    <citation type="submission" date="2018-04" db="EMBL/GenBank/DDBJ databases">
        <title>WGS assembly of Panicum hallii.</title>
        <authorList>
            <person name="Lovell J."/>
            <person name="Jenkins J."/>
            <person name="Lowry D."/>
            <person name="Mamidi S."/>
            <person name="Sreedasyam A."/>
            <person name="Weng X."/>
            <person name="Barry K."/>
            <person name="Bonette J."/>
            <person name="Campitelli B."/>
            <person name="Daum C."/>
            <person name="Gordon S."/>
            <person name="Gould B."/>
            <person name="Lipzen A."/>
            <person name="Macqueen A."/>
            <person name="Palacio-Mejia J."/>
            <person name="Plott C."/>
            <person name="Shakirov E."/>
            <person name="Shu S."/>
            <person name="Yoshinaga Y."/>
            <person name="Zane M."/>
            <person name="Rokhsar D."/>
            <person name="Grimwood J."/>
            <person name="Schmutz J."/>
            <person name="Juenger T."/>
        </authorList>
    </citation>
    <scope>NUCLEOTIDE SEQUENCE [LARGE SCALE GENOMIC DNA]</scope>
    <source>
        <strain evidence="1">FIL2</strain>
    </source>
</reference>
<protein>
    <submittedName>
        <fullName evidence="1">Uncharacterized protein</fullName>
    </submittedName>
</protein>
<dbReference type="Proteomes" id="UP000243499">
    <property type="component" value="Chromosome 5"/>
</dbReference>
<proteinExistence type="predicted"/>
<accession>A0A2S3HUX4</accession>
<dbReference type="AlphaFoldDB" id="A0A2S3HUX4"/>
<evidence type="ECO:0000313" key="1">
    <source>
        <dbReference type="EMBL" id="PAN30381.1"/>
    </source>
</evidence>
<dbReference type="EMBL" id="CM008050">
    <property type="protein sequence ID" value="PAN30381.1"/>
    <property type="molecule type" value="Genomic_DNA"/>
</dbReference>
<organism evidence="1">
    <name type="scientific">Panicum hallii</name>
    <dbReference type="NCBI Taxonomy" id="206008"/>
    <lineage>
        <taxon>Eukaryota</taxon>
        <taxon>Viridiplantae</taxon>
        <taxon>Streptophyta</taxon>
        <taxon>Embryophyta</taxon>
        <taxon>Tracheophyta</taxon>
        <taxon>Spermatophyta</taxon>
        <taxon>Magnoliopsida</taxon>
        <taxon>Liliopsida</taxon>
        <taxon>Poales</taxon>
        <taxon>Poaceae</taxon>
        <taxon>PACMAD clade</taxon>
        <taxon>Panicoideae</taxon>
        <taxon>Panicodae</taxon>
        <taxon>Paniceae</taxon>
        <taxon>Panicinae</taxon>
        <taxon>Panicum</taxon>
        <taxon>Panicum sect. Panicum</taxon>
    </lineage>
</organism>
<sequence length="91" mass="10658">MHGGLLEQLAMGVGYKDDEKKKLLIELSTNEVLTCVGSSSLFLIWSLLWRLQLLWWLQITFCWKMHKHSVFDASQVMNKSFPKVWERSSLD</sequence>
<name>A0A2S3HUX4_9POAL</name>
<dbReference type="Gramene" id="PAN30381">
    <property type="protein sequence ID" value="PAN30381"/>
    <property type="gene ID" value="PAHAL_5G312100"/>
</dbReference>
<gene>
    <name evidence="1" type="ORF">PAHAL_5G312100</name>
</gene>